<sequence>MILKSFGILIAIRKLAVCFDRVAALQCAVCFGRVAALQCAVCFALLKQTICGLRSELCSSGYLMLRVWNFDQEE</sequence>
<name>Q8TR80_METAC</name>
<accession>Q8TR80</accession>
<dbReference type="AlphaFoldDB" id="Q8TR80"/>
<protein>
    <submittedName>
        <fullName evidence="1">Uncharacterized protein</fullName>
    </submittedName>
</protein>
<dbReference type="OrthoDB" id="374081at2157"/>
<dbReference type="GeneID" id="43446013"/>
<dbReference type="EnsemblBacteria" id="AAM04720">
    <property type="protein sequence ID" value="AAM04720"/>
    <property type="gene ID" value="MA_1301"/>
</dbReference>
<dbReference type="EMBL" id="AE010299">
    <property type="protein sequence ID" value="AAM04720.1"/>
    <property type="molecule type" value="Genomic_DNA"/>
</dbReference>
<dbReference type="RefSeq" id="WP_011021322.1">
    <property type="nucleotide sequence ID" value="NC_003552.1"/>
</dbReference>
<reference evidence="1 2" key="1">
    <citation type="journal article" date="2002" name="Genome Res.">
        <title>The genome of Methanosarcina acetivorans reveals extensive metabolic and physiological diversity.</title>
        <authorList>
            <person name="Galagan J.E."/>
            <person name="Nusbaum C."/>
            <person name="Roy A."/>
            <person name="Endrizzi M.G."/>
            <person name="Macdonald P."/>
            <person name="FitzHugh W."/>
            <person name="Calvo S."/>
            <person name="Engels R."/>
            <person name="Smirnov S."/>
            <person name="Atnoor D."/>
            <person name="Brown A."/>
            <person name="Allen N."/>
            <person name="Naylor J."/>
            <person name="Stange-Thomann N."/>
            <person name="DeArellano K."/>
            <person name="Johnson R."/>
            <person name="Linton L."/>
            <person name="McEwan P."/>
            <person name="McKernan K."/>
            <person name="Talamas J."/>
            <person name="Tirrell A."/>
            <person name="Ye W."/>
            <person name="Zimmer A."/>
            <person name="Barber R.D."/>
            <person name="Cann I."/>
            <person name="Graham D.E."/>
            <person name="Grahame D.A."/>
            <person name="Guss A."/>
            <person name="Hedderich R."/>
            <person name="Ingram-Smith C."/>
            <person name="Kuettner C.H."/>
            <person name="Krzycki J.A."/>
            <person name="Leigh J.A."/>
            <person name="Li W."/>
            <person name="Liu J."/>
            <person name="Mukhopadhyay B."/>
            <person name="Reeve J.N."/>
            <person name="Smith K."/>
            <person name="Springer T.A."/>
            <person name="Umayam L.A."/>
            <person name="White O."/>
            <person name="White R.H."/>
            <person name="de Macario E.C."/>
            <person name="Ferry J.G."/>
            <person name="Jarrell K.F."/>
            <person name="Jing H."/>
            <person name="Macario A.J.L."/>
            <person name="Paulsen I."/>
            <person name="Pritchett M."/>
            <person name="Sowers K.R."/>
            <person name="Swanson R.V."/>
            <person name="Zinder S.H."/>
            <person name="Lander E."/>
            <person name="Metcalf W.W."/>
            <person name="Birren B."/>
        </authorList>
    </citation>
    <scope>NUCLEOTIDE SEQUENCE [LARGE SCALE GENOMIC DNA]</scope>
    <source>
        <strain evidence="2">ATCC 35395 / DSM 2834 / JCM 12185 / C2A</strain>
    </source>
</reference>
<evidence type="ECO:0000313" key="1">
    <source>
        <dbReference type="EMBL" id="AAM04720.1"/>
    </source>
</evidence>
<gene>
    <name evidence="1" type="ordered locus">MA_1301</name>
</gene>
<organism evidence="1 2">
    <name type="scientific">Methanosarcina acetivorans (strain ATCC 35395 / DSM 2834 / JCM 12185 / C2A)</name>
    <dbReference type="NCBI Taxonomy" id="188937"/>
    <lineage>
        <taxon>Archaea</taxon>
        <taxon>Methanobacteriati</taxon>
        <taxon>Methanobacteriota</taxon>
        <taxon>Stenosarchaea group</taxon>
        <taxon>Methanomicrobia</taxon>
        <taxon>Methanosarcinales</taxon>
        <taxon>Methanosarcinaceae</taxon>
        <taxon>Methanosarcina</taxon>
    </lineage>
</organism>
<evidence type="ECO:0000313" key="2">
    <source>
        <dbReference type="Proteomes" id="UP000002487"/>
    </source>
</evidence>
<proteinExistence type="predicted"/>
<dbReference type="KEGG" id="mac:MA_1301"/>
<dbReference type="InParanoid" id="Q8TR80"/>
<dbReference type="Proteomes" id="UP000002487">
    <property type="component" value="Chromosome"/>
</dbReference>
<keyword evidence="2" id="KW-1185">Reference proteome</keyword>
<dbReference type="HOGENOM" id="CLU_2839430_0_0_2"/>